<name>A0A9X4QS13_9BACL</name>
<keyword evidence="6 7" id="KW-0472">Membrane</keyword>
<feature type="transmembrane region" description="Helical" evidence="7">
    <location>
        <begin position="56"/>
        <end position="81"/>
    </location>
</feature>
<evidence type="ECO:0000256" key="5">
    <source>
        <dbReference type="ARBA" id="ARBA00022989"/>
    </source>
</evidence>
<dbReference type="GO" id="GO:0005886">
    <property type="term" value="C:plasma membrane"/>
    <property type="evidence" value="ECO:0007669"/>
    <property type="project" value="UniProtKB-SubCell"/>
</dbReference>
<dbReference type="CDD" id="cd06261">
    <property type="entry name" value="TM_PBP2"/>
    <property type="match status" value="1"/>
</dbReference>
<evidence type="ECO:0000313" key="9">
    <source>
        <dbReference type="EMBL" id="MDG0808829.1"/>
    </source>
</evidence>
<evidence type="ECO:0000256" key="3">
    <source>
        <dbReference type="ARBA" id="ARBA00022475"/>
    </source>
</evidence>
<reference evidence="9" key="1">
    <citation type="submission" date="2022-10" db="EMBL/GenBank/DDBJ databases">
        <title>Comparative genomic analysis of Cohnella hashimotonis sp. nov., isolated from the International Space Station.</title>
        <authorList>
            <person name="Simpson A."/>
            <person name="Venkateswaran K."/>
        </authorList>
    </citation>
    <scope>NUCLEOTIDE SEQUENCE</scope>
    <source>
        <strain evidence="9">DSM 28161</strain>
    </source>
</reference>
<feature type="transmembrane region" description="Helical" evidence="7">
    <location>
        <begin position="12"/>
        <end position="29"/>
    </location>
</feature>
<organism evidence="9 10">
    <name type="scientific">Cohnella rhizosphaerae</name>
    <dbReference type="NCBI Taxonomy" id="1457232"/>
    <lineage>
        <taxon>Bacteria</taxon>
        <taxon>Bacillati</taxon>
        <taxon>Bacillota</taxon>
        <taxon>Bacilli</taxon>
        <taxon>Bacillales</taxon>
        <taxon>Paenibacillaceae</taxon>
        <taxon>Cohnella</taxon>
    </lineage>
</organism>
<evidence type="ECO:0000259" key="8">
    <source>
        <dbReference type="PROSITE" id="PS50928"/>
    </source>
</evidence>
<evidence type="ECO:0000256" key="1">
    <source>
        <dbReference type="ARBA" id="ARBA00004651"/>
    </source>
</evidence>
<evidence type="ECO:0000256" key="4">
    <source>
        <dbReference type="ARBA" id="ARBA00022692"/>
    </source>
</evidence>
<proteinExistence type="inferred from homology"/>
<dbReference type="InterPro" id="IPR035906">
    <property type="entry name" value="MetI-like_sf"/>
</dbReference>
<keyword evidence="5 7" id="KW-1133">Transmembrane helix</keyword>
<dbReference type="GO" id="GO:0055085">
    <property type="term" value="P:transmembrane transport"/>
    <property type="evidence" value="ECO:0007669"/>
    <property type="project" value="InterPro"/>
</dbReference>
<comment type="subcellular location">
    <subcellularLocation>
        <location evidence="1 7">Cell membrane</location>
        <topology evidence="1 7">Multi-pass membrane protein</topology>
    </subcellularLocation>
</comment>
<gene>
    <name evidence="9" type="ORF">OMP40_05070</name>
</gene>
<feature type="domain" description="ABC transmembrane type-1" evidence="8">
    <location>
        <begin position="1"/>
        <end position="153"/>
    </location>
</feature>
<protein>
    <submittedName>
        <fullName evidence="9">Carbohydrate ABC transporter permease</fullName>
    </submittedName>
</protein>
<dbReference type="PROSITE" id="PS50928">
    <property type="entry name" value="ABC_TM1"/>
    <property type="match status" value="1"/>
</dbReference>
<dbReference type="RefSeq" id="WP_277529675.1">
    <property type="nucleotide sequence ID" value="NZ_JAPDIA010000002.1"/>
</dbReference>
<dbReference type="PANTHER" id="PTHR43744">
    <property type="entry name" value="ABC TRANSPORTER PERMEASE PROTEIN MG189-RELATED-RELATED"/>
    <property type="match status" value="1"/>
</dbReference>
<dbReference type="InterPro" id="IPR000515">
    <property type="entry name" value="MetI-like"/>
</dbReference>
<dbReference type="EMBL" id="JAPDIA010000002">
    <property type="protein sequence ID" value="MDG0808829.1"/>
    <property type="molecule type" value="Genomic_DNA"/>
</dbReference>
<dbReference type="PANTHER" id="PTHR43744:SF9">
    <property type="entry name" value="POLYGALACTURONAN_RHAMNOGALACTURONAN TRANSPORT SYSTEM PERMEASE PROTEIN YTCP"/>
    <property type="match status" value="1"/>
</dbReference>
<evidence type="ECO:0000256" key="2">
    <source>
        <dbReference type="ARBA" id="ARBA00022448"/>
    </source>
</evidence>
<comment type="similarity">
    <text evidence="7">Belongs to the binding-protein-dependent transport system permease family.</text>
</comment>
<comment type="caution">
    <text evidence="9">The sequence shown here is derived from an EMBL/GenBank/DDBJ whole genome shotgun (WGS) entry which is preliminary data.</text>
</comment>
<dbReference type="AlphaFoldDB" id="A0A9X4QS13"/>
<keyword evidence="3" id="KW-1003">Cell membrane</keyword>
<evidence type="ECO:0000313" key="10">
    <source>
        <dbReference type="Proteomes" id="UP001153404"/>
    </source>
</evidence>
<evidence type="ECO:0000256" key="6">
    <source>
        <dbReference type="ARBA" id="ARBA00023136"/>
    </source>
</evidence>
<keyword evidence="10" id="KW-1185">Reference proteome</keyword>
<dbReference type="Pfam" id="PF00528">
    <property type="entry name" value="BPD_transp_1"/>
    <property type="match status" value="1"/>
</dbReference>
<feature type="transmembrane region" description="Helical" evidence="7">
    <location>
        <begin position="133"/>
        <end position="153"/>
    </location>
</feature>
<accession>A0A9X4QS13</accession>
<dbReference type="Proteomes" id="UP001153404">
    <property type="component" value="Unassembled WGS sequence"/>
</dbReference>
<dbReference type="Gene3D" id="1.10.3720.10">
    <property type="entry name" value="MetI-like"/>
    <property type="match status" value="1"/>
</dbReference>
<dbReference type="SUPFAM" id="SSF161098">
    <property type="entry name" value="MetI-like"/>
    <property type="match status" value="1"/>
</dbReference>
<keyword evidence="4 7" id="KW-0812">Transmembrane</keyword>
<sequence>MWTQLFDVKNTIYALIFPNLLMNAFNVIMMRTYFTSNIPEAVTEAAKIDGAGEVRILLRIVLPMSVPIVTTLILFIGLGYWNDWLNGLYYISDKKLYSLQVLLNKMLLDTLFMMSGLGSKLQVNLGTNFPTTAIKMAIAVMGLLPILIVYPFFQKYFVKGIVVGAVKG</sequence>
<evidence type="ECO:0000256" key="7">
    <source>
        <dbReference type="RuleBase" id="RU363032"/>
    </source>
</evidence>
<keyword evidence="2 7" id="KW-0813">Transport</keyword>